<sequence>MKTSKYTPWEHAVANLDFYKLLQYPFEPITDFFESATPIRHLQYLRNWRYCSLTADYQFHQDEGPGKLVGIYSMYTRLLEMLYLLTGERLYYRSLYGTAKFEGFTPAPDLDDEEQYWLWFPDNLDRQWLLTPYDLLMKIFDKHPLPLLKSNLLIVLEMALSKYQISKHLSSRQINNLFDVLEKICSIAWLINQRDADNWYTKDGPAPDDGIDEDMVVR</sequence>
<name>A0A6I4I1T1_9SPHI</name>
<accession>A0A6I4I1T1</accession>
<proteinExistence type="predicted"/>
<dbReference type="Proteomes" id="UP000429232">
    <property type="component" value="Chromosome"/>
</dbReference>
<reference evidence="1 2" key="1">
    <citation type="submission" date="2020-12" db="EMBL/GenBank/DDBJ databases">
        <title>HMF7856_wgs.fasta genome submission.</title>
        <authorList>
            <person name="Kang H."/>
            <person name="Kim H."/>
            <person name="Joh K."/>
        </authorList>
    </citation>
    <scope>NUCLEOTIDE SEQUENCE [LARGE SCALE GENOMIC DNA]</scope>
    <source>
        <strain evidence="1 2">HMF7856</strain>
    </source>
</reference>
<protein>
    <submittedName>
        <fullName evidence="1">Uncharacterized protein</fullName>
    </submittedName>
</protein>
<dbReference type="EMBL" id="CP066775">
    <property type="protein sequence ID" value="QQL50569.1"/>
    <property type="molecule type" value="Genomic_DNA"/>
</dbReference>
<evidence type="ECO:0000313" key="1">
    <source>
        <dbReference type="EMBL" id="QQL50569.1"/>
    </source>
</evidence>
<organism evidence="1 2">
    <name type="scientific">Mucilaginibacter ginkgonis</name>
    <dbReference type="NCBI Taxonomy" id="2682091"/>
    <lineage>
        <taxon>Bacteria</taxon>
        <taxon>Pseudomonadati</taxon>
        <taxon>Bacteroidota</taxon>
        <taxon>Sphingobacteriia</taxon>
        <taxon>Sphingobacteriales</taxon>
        <taxon>Sphingobacteriaceae</taxon>
        <taxon>Mucilaginibacter</taxon>
    </lineage>
</organism>
<dbReference type="AlphaFoldDB" id="A0A6I4I1T1"/>
<dbReference type="RefSeq" id="WP_157526452.1">
    <property type="nucleotide sequence ID" value="NZ_CP066775.1"/>
</dbReference>
<keyword evidence="2" id="KW-1185">Reference proteome</keyword>
<dbReference type="KEGG" id="mgik:GO620_003695"/>
<gene>
    <name evidence="1" type="ORF">GO620_003695</name>
</gene>
<evidence type="ECO:0000313" key="2">
    <source>
        <dbReference type="Proteomes" id="UP000429232"/>
    </source>
</evidence>